<reference evidence="3" key="1">
    <citation type="submission" date="2021-02" db="EMBL/GenBank/DDBJ databases">
        <title>Genome sequence of Rhodospirillales sp. strain TMPK1 isolated from soil.</title>
        <authorList>
            <person name="Nakai R."/>
            <person name="Kusada H."/>
            <person name="Tamaki H."/>
        </authorList>
    </citation>
    <scope>NUCLEOTIDE SEQUENCE</scope>
    <source>
        <strain evidence="3">TMPK1</strain>
    </source>
</reference>
<keyword evidence="2" id="KW-0560">Oxidoreductase</keyword>
<accession>A0A8S8XH61</accession>
<dbReference type="Pfam" id="PF13561">
    <property type="entry name" value="adh_short_C2"/>
    <property type="match status" value="1"/>
</dbReference>
<name>A0A8S8XH61_9PROT</name>
<proteinExistence type="inferred from homology"/>
<dbReference type="PANTHER" id="PTHR24321">
    <property type="entry name" value="DEHYDROGENASES, SHORT CHAIN"/>
    <property type="match status" value="1"/>
</dbReference>
<keyword evidence="4" id="KW-1185">Reference proteome</keyword>
<sequence>MPEPKKGAVVITGAAGDLGSHLVSKYAEDGFTVIAADIEPVAKRERVVPLVVDITDREAVFALAARAADQAGGLVSWINSAGIFVPTDIAEADEANWHRTIAVNLTGTFFGCAAAFEVMRNEGGGRIVNLGAVAGRRGGLDVHPAWAASKEGVHALTRVYAAAGAPHGILVNAVAPGLIESQATQLFADEDRERLTESHPLKRLAHIEEVAAAVRFLTSPEASYVNGTILTVDGGANVGH</sequence>
<evidence type="ECO:0000256" key="2">
    <source>
        <dbReference type="ARBA" id="ARBA00023002"/>
    </source>
</evidence>
<dbReference type="SUPFAM" id="SSF51735">
    <property type="entry name" value="NAD(P)-binding Rossmann-fold domains"/>
    <property type="match status" value="1"/>
</dbReference>
<dbReference type="Proteomes" id="UP000681075">
    <property type="component" value="Unassembled WGS sequence"/>
</dbReference>
<dbReference type="CDD" id="cd05233">
    <property type="entry name" value="SDR_c"/>
    <property type="match status" value="1"/>
</dbReference>
<dbReference type="EMBL" id="BOPV01000001">
    <property type="protein sequence ID" value="GIL41292.1"/>
    <property type="molecule type" value="Genomic_DNA"/>
</dbReference>
<evidence type="ECO:0000256" key="1">
    <source>
        <dbReference type="ARBA" id="ARBA00006484"/>
    </source>
</evidence>
<dbReference type="AlphaFoldDB" id="A0A8S8XH61"/>
<dbReference type="InterPro" id="IPR036291">
    <property type="entry name" value="NAD(P)-bd_dom_sf"/>
</dbReference>
<dbReference type="FunFam" id="3.40.50.720:FF:000084">
    <property type="entry name" value="Short-chain dehydrogenase reductase"/>
    <property type="match status" value="1"/>
</dbReference>
<dbReference type="PRINTS" id="PR00081">
    <property type="entry name" value="GDHRDH"/>
</dbReference>
<dbReference type="InterPro" id="IPR002347">
    <property type="entry name" value="SDR_fam"/>
</dbReference>
<dbReference type="PANTHER" id="PTHR24321:SF8">
    <property type="entry name" value="ESTRADIOL 17-BETA-DEHYDROGENASE 8-RELATED"/>
    <property type="match status" value="1"/>
</dbReference>
<comment type="caution">
    <text evidence="3">The sequence shown here is derived from an EMBL/GenBank/DDBJ whole genome shotgun (WGS) entry which is preliminary data.</text>
</comment>
<gene>
    <name evidence="3" type="primary">fabG_4</name>
    <name evidence="3" type="ORF">TMPK1_35290</name>
</gene>
<comment type="similarity">
    <text evidence="1">Belongs to the short-chain dehydrogenases/reductases (SDR) family.</text>
</comment>
<dbReference type="GO" id="GO:0016491">
    <property type="term" value="F:oxidoreductase activity"/>
    <property type="evidence" value="ECO:0007669"/>
    <property type="project" value="UniProtKB-KW"/>
</dbReference>
<protein>
    <submittedName>
        <fullName evidence="3">3-oxoacyl-ACP reductase</fullName>
    </submittedName>
</protein>
<evidence type="ECO:0000313" key="3">
    <source>
        <dbReference type="EMBL" id="GIL41292.1"/>
    </source>
</evidence>
<evidence type="ECO:0000313" key="4">
    <source>
        <dbReference type="Proteomes" id="UP000681075"/>
    </source>
</evidence>
<organism evidence="3 4">
    <name type="scientific">Roseiterribacter gracilis</name>
    <dbReference type="NCBI Taxonomy" id="2812848"/>
    <lineage>
        <taxon>Bacteria</taxon>
        <taxon>Pseudomonadati</taxon>
        <taxon>Pseudomonadota</taxon>
        <taxon>Alphaproteobacteria</taxon>
        <taxon>Rhodospirillales</taxon>
        <taxon>Roseiterribacteraceae</taxon>
        <taxon>Roseiterribacter</taxon>
    </lineage>
</organism>
<dbReference type="Gene3D" id="3.40.50.720">
    <property type="entry name" value="NAD(P)-binding Rossmann-like Domain"/>
    <property type="match status" value="1"/>
</dbReference>
<dbReference type="RefSeq" id="WP_420244724.1">
    <property type="nucleotide sequence ID" value="NZ_BOPV01000001.1"/>
</dbReference>